<dbReference type="InterPro" id="IPR030808">
    <property type="entry name" value="Glycosyl_04372"/>
</dbReference>
<dbReference type="Proteomes" id="UP000886476">
    <property type="component" value="Unassembled WGS sequence"/>
</dbReference>
<gene>
    <name evidence="1" type="ORF">HL667_21815</name>
</gene>
<keyword evidence="2" id="KW-1185">Reference proteome</keyword>
<dbReference type="EMBL" id="JABFDN010000007">
    <property type="protein sequence ID" value="NPU67655.1"/>
    <property type="molecule type" value="Genomic_DNA"/>
</dbReference>
<evidence type="ECO:0000313" key="1">
    <source>
        <dbReference type="EMBL" id="NPU67655.1"/>
    </source>
</evidence>
<dbReference type="NCBIfam" id="TIGR04372">
    <property type="entry name" value="glycosyl_04372"/>
    <property type="match status" value="1"/>
</dbReference>
<accession>A0ABX2CJR3</accession>
<proteinExistence type="predicted"/>
<sequence>MYDTISPEESTIERLTRRIKARIKPIVLRLAHFAFRVLRKSRARHFARNIAFTCLPFKARFRLTVWFRHFFNHGALDRHFVFFCGPFVKAHLDWILHGPFTRRHADEVAFYLLLAGYRTEALTVFRGVTQQKSRGVQGVDPFGNGYSMDLLTQIHTLNWSKLAGSSPQLRTFVRLMLEHRNFQYEERIFDGRVEAEQVSPDVLAAEYIPYFFRDRDIVDRLMRDLGLRDINGVIGRLEEGGHQWEQLPERTIDRELAFDVYLFYAYRHLLLRTYHFGEGDLVPLVYTRCMDTQRRLRRSLPSPSRELKRELDRIGTELSNVRLLSPDWSALIGHNGHLNVHLMMRKMGWWSGQPVLLAYNERIANKPFLSLFSDICPTLTLGDEGVSPAVWHELASLTPFLGDSHQAFQFKDGHSVYWNDAGSMALQQWERENRGFPLRDIYDARLRVDDRVETLYQSLRQKWGLGPDDWFVCLHMRDAEARGETLGTGESIRSATIGNYLDTVRFITDQGGWVIRMGGRRAPPLPEMPRVVDYARCEDQVPEMDIHLMRRARMFIGTTSGFAYVATSFGIPTAMVNALSSVGLLWSKDTRFSLKPVHTRDGRLLSLSDVTSETWRWTFPTYETVQAAGLTVSESSADEILETTREVLDLSSGAPPVIKPVDDAWEKCVNIPGFFGSSRPSRYFLEKYSASLLNRS</sequence>
<comment type="caution">
    <text evidence="1">The sequence shown here is derived from an EMBL/GenBank/DDBJ whole genome shotgun (WGS) entry which is preliminary data.</text>
</comment>
<protein>
    <submittedName>
        <fullName evidence="1">TIGR04372 family glycosyltransferase</fullName>
    </submittedName>
</protein>
<reference evidence="1" key="1">
    <citation type="submission" date="2020-05" db="EMBL/GenBank/DDBJ databases">
        <title>Nod-independent and nitrogen-fixing Bradyrhizobium aeschynomene sp. nov. isolated from nodules of Aeschynomene indica.</title>
        <authorList>
            <person name="Zhang Z."/>
        </authorList>
    </citation>
    <scope>NUCLEOTIDE SEQUENCE</scope>
    <source>
        <strain evidence="1">83012</strain>
    </source>
</reference>
<evidence type="ECO:0000313" key="2">
    <source>
        <dbReference type="Proteomes" id="UP000886476"/>
    </source>
</evidence>
<name>A0ABX2CJR3_9BRAD</name>
<organism evidence="1 2">
    <name type="scientific">Bradyrhizobium aeschynomenes</name>
    <dbReference type="NCBI Taxonomy" id="2734909"/>
    <lineage>
        <taxon>Bacteria</taxon>
        <taxon>Pseudomonadati</taxon>
        <taxon>Pseudomonadota</taxon>
        <taxon>Alphaproteobacteria</taxon>
        <taxon>Hyphomicrobiales</taxon>
        <taxon>Nitrobacteraceae</taxon>
        <taxon>Bradyrhizobium</taxon>
    </lineage>
</organism>
<dbReference type="RefSeq" id="WP_172112723.1">
    <property type="nucleotide sequence ID" value="NZ_JABFDN010000007.1"/>
</dbReference>